<dbReference type="InterPro" id="IPR012317">
    <property type="entry name" value="Poly(ADP-ribose)pol_cat_dom"/>
</dbReference>
<evidence type="ECO:0000259" key="3">
    <source>
        <dbReference type="Pfam" id="PF00644"/>
    </source>
</evidence>
<feature type="transmembrane region" description="Helical" evidence="2">
    <location>
        <begin position="164"/>
        <end position="185"/>
    </location>
</feature>
<dbReference type="Gene3D" id="3.90.175.10">
    <property type="entry name" value="Diphtheria Toxin, domain 1"/>
    <property type="match status" value="1"/>
</dbReference>
<keyword evidence="2" id="KW-0812">Transmembrane</keyword>
<dbReference type="PANTHER" id="PTHR36542:SF2">
    <property type="entry name" value="GIG2-LIKE PROTEIN DRED-RELATED"/>
    <property type="match status" value="1"/>
</dbReference>
<dbReference type="Ensembl" id="ENSDLAT00005072073.1">
    <property type="protein sequence ID" value="ENSDLAP00005077866.1"/>
    <property type="gene ID" value="ENSDLAG00005030497.1"/>
</dbReference>
<keyword evidence="2" id="KW-0472">Membrane</keyword>
<sequence>MHYQWAEDDFDQPDGVLRLGLSEPVSGQTYVMYHGTTWQNAQAILVSGFRQSAGGMLGRGVYLSRDLNKASRYPLDHLEFDRVVIRVVVNVGKVIAIKHQGHPLQKTWHSHGYDTAWVPPNCGMVKSGLEEDCVWDPSRIQILGTINPRPVQDRRSVQPFLRSGLLACALLCVFIFLFFILHIWLKQ</sequence>
<dbReference type="GO" id="GO:0005737">
    <property type="term" value="C:cytoplasm"/>
    <property type="evidence" value="ECO:0007669"/>
    <property type="project" value="TreeGrafter"/>
</dbReference>
<accession>A0A8P4K9V9</accession>
<dbReference type="SUPFAM" id="SSF56399">
    <property type="entry name" value="ADP-ribosylation"/>
    <property type="match status" value="1"/>
</dbReference>
<dbReference type="Proteomes" id="UP000694389">
    <property type="component" value="Unassembled WGS sequence"/>
</dbReference>
<reference evidence="4" key="2">
    <citation type="submission" date="2025-09" db="UniProtKB">
        <authorList>
            <consortium name="Ensembl"/>
        </authorList>
    </citation>
    <scope>IDENTIFICATION</scope>
</reference>
<dbReference type="Pfam" id="PF00644">
    <property type="entry name" value="PARP"/>
    <property type="match status" value="1"/>
</dbReference>
<keyword evidence="2" id="KW-1133">Transmembrane helix</keyword>
<name>A0A8P4K9V9_DICLA</name>
<feature type="domain" description="PARP catalytic" evidence="3">
    <location>
        <begin position="27"/>
        <end position="106"/>
    </location>
</feature>
<dbReference type="PANTHER" id="PTHR36542">
    <property type="entry name" value="GIG2-LIKE PROTEIN DRED-RELATED"/>
    <property type="match status" value="1"/>
</dbReference>
<evidence type="ECO:0000313" key="4">
    <source>
        <dbReference type="Ensembl" id="ENSDLAP00005077866.1"/>
    </source>
</evidence>
<organism evidence="4 5">
    <name type="scientific">Dicentrarchus labrax</name>
    <name type="common">European seabass</name>
    <name type="synonym">Morone labrax</name>
    <dbReference type="NCBI Taxonomy" id="13489"/>
    <lineage>
        <taxon>Eukaryota</taxon>
        <taxon>Metazoa</taxon>
        <taxon>Chordata</taxon>
        <taxon>Craniata</taxon>
        <taxon>Vertebrata</taxon>
        <taxon>Euteleostomi</taxon>
        <taxon>Actinopterygii</taxon>
        <taxon>Neopterygii</taxon>
        <taxon>Teleostei</taxon>
        <taxon>Neoteleostei</taxon>
        <taxon>Acanthomorphata</taxon>
        <taxon>Eupercaria</taxon>
        <taxon>Moronidae</taxon>
        <taxon>Dicentrarchus</taxon>
    </lineage>
</organism>
<evidence type="ECO:0000256" key="1">
    <source>
        <dbReference type="ARBA" id="ARBA00024347"/>
    </source>
</evidence>
<evidence type="ECO:0000313" key="5">
    <source>
        <dbReference type="Proteomes" id="UP000694389"/>
    </source>
</evidence>
<dbReference type="GeneTree" id="ENSGT00940000164445"/>
<keyword evidence="5" id="KW-1185">Reference proteome</keyword>
<protein>
    <recommendedName>
        <fullName evidence="3">PARP catalytic domain-containing protein</fullName>
    </recommendedName>
</protein>
<dbReference type="GO" id="GO:0003950">
    <property type="term" value="F:NAD+ poly-ADP-ribosyltransferase activity"/>
    <property type="evidence" value="ECO:0007669"/>
    <property type="project" value="InterPro"/>
</dbReference>
<dbReference type="AlphaFoldDB" id="A0A8P4K9V9"/>
<proteinExistence type="inferred from homology"/>
<evidence type="ECO:0000256" key="2">
    <source>
        <dbReference type="SAM" id="Phobius"/>
    </source>
</evidence>
<comment type="similarity">
    <text evidence="1">Belongs to the ARTD/PARP family.</text>
</comment>
<reference evidence="4" key="1">
    <citation type="submission" date="2025-08" db="UniProtKB">
        <authorList>
            <consortium name="Ensembl"/>
        </authorList>
    </citation>
    <scope>IDENTIFICATION</scope>
</reference>